<evidence type="ECO:0000313" key="1">
    <source>
        <dbReference type="EMBL" id="GBO88839.1"/>
    </source>
</evidence>
<comment type="caution">
    <text evidence="1">The sequence shown here is derived from an EMBL/GenBank/DDBJ whole genome shotgun (WGS) entry which is preliminary data.</text>
</comment>
<gene>
    <name evidence="1" type="ORF">MSSD14B_25070</name>
</gene>
<dbReference type="RefSeq" id="WP_169054516.1">
    <property type="nucleotide sequence ID" value="NZ_BGZI01000016.1"/>
</dbReference>
<evidence type="ECO:0000313" key="2">
    <source>
        <dbReference type="Proteomes" id="UP000387223"/>
    </source>
</evidence>
<reference evidence="1 2" key="1">
    <citation type="journal article" date="2019" name="J. Gen. Appl. Microbiol.">
        <title>Aerobic degradation of cis-dichloroethene by the marine bacterium Marinobacter salsuginis strain 5N-3.</title>
        <authorList>
            <person name="Inoue Y."/>
            <person name="Fukunaga Y."/>
            <person name="Katsumata H."/>
            <person name="Ohji S."/>
            <person name="Hosoyama A."/>
            <person name="Mori K."/>
            <person name="Ando K."/>
        </authorList>
    </citation>
    <scope>NUCLEOTIDE SEQUENCE [LARGE SCALE GENOMIC DNA]</scope>
    <source>
        <strain evidence="1 2">NBRC 109114</strain>
    </source>
</reference>
<organism evidence="1 2">
    <name type="scientific">Marinobacter salsuginis</name>
    <dbReference type="NCBI Taxonomy" id="418719"/>
    <lineage>
        <taxon>Bacteria</taxon>
        <taxon>Pseudomonadati</taxon>
        <taxon>Pseudomonadota</taxon>
        <taxon>Gammaproteobacteria</taxon>
        <taxon>Pseudomonadales</taxon>
        <taxon>Marinobacteraceae</taxon>
        <taxon>Marinobacter</taxon>
    </lineage>
</organism>
<dbReference type="AlphaFoldDB" id="A0A5M3Q1F4"/>
<name>A0A5M3Q1F4_9GAMM</name>
<dbReference type="EMBL" id="BGZI01000016">
    <property type="protein sequence ID" value="GBO88839.1"/>
    <property type="molecule type" value="Genomic_DNA"/>
</dbReference>
<accession>A0A5M3Q1F4</accession>
<protein>
    <submittedName>
        <fullName evidence="1">Uncharacterized protein</fullName>
    </submittedName>
</protein>
<proteinExistence type="predicted"/>
<sequence>MTKAACFVERLDMDRIIRIAVKLKQCLVNTLHVAWNDWVEVERLAADDNRLQACCEAYRDFLGSPLKGIFSKWATVVDTKWLDQ</sequence>
<dbReference type="Proteomes" id="UP000387223">
    <property type="component" value="Unassembled WGS sequence"/>
</dbReference>